<organism evidence="1 2">
    <name type="scientific">Arthrobacter ginkgonis</name>
    <dbReference type="NCBI Taxonomy" id="1630594"/>
    <lineage>
        <taxon>Bacteria</taxon>
        <taxon>Bacillati</taxon>
        <taxon>Actinomycetota</taxon>
        <taxon>Actinomycetes</taxon>
        <taxon>Micrococcales</taxon>
        <taxon>Micrococcaceae</taxon>
        <taxon>Arthrobacter</taxon>
    </lineage>
</organism>
<reference evidence="2" key="1">
    <citation type="journal article" date="2019" name="Int. J. Syst. Evol. Microbiol.">
        <title>The Global Catalogue of Microorganisms (GCM) 10K type strain sequencing project: providing services to taxonomists for standard genome sequencing and annotation.</title>
        <authorList>
            <consortium name="The Broad Institute Genomics Platform"/>
            <consortium name="The Broad Institute Genome Sequencing Center for Infectious Disease"/>
            <person name="Wu L."/>
            <person name="Ma J."/>
        </authorList>
    </citation>
    <scope>NUCLEOTIDE SEQUENCE [LARGE SCALE GENOMIC DNA]</scope>
    <source>
        <strain evidence="2">JCM 30742</strain>
    </source>
</reference>
<proteinExistence type="predicted"/>
<keyword evidence="2" id="KW-1185">Reference proteome</keyword>
<comment type="caution">
    <text evidence="1">The sequence shown here is derived from an EMBL/GenBank/DDBJ whole genome shotgun (WGS) entry which is preliminary data.</text>
</comment>
<evidence type="ECO:0000313" key="1">
    <source>
        <dbReference type="EMBL" id="GAA3686707.1"/>
    </source>
</evidence>
<protein>
    <submittedName>
        <fullName evidence="1">Uncharacterized protein</fullName>
    </submittedName>
</protein>
<name>A0ABP7CBV5_9MICC</name>
<accession>A0ABP7CBV5</accession>
<gene>
    <name evidence="1" type="ORF">GCM10023081_25010</name>
</gene>
<sequence length="65" mass="6805">MTVIRVTALLNESYSFMDAADGIDYESWSLAGQVAADGGATNVPEIVQNFLPRMFAPPGVGGPTS</sequence>
<dbReference type="EMBL" id="BAABEO010000017">
    <property type="protein sequence ID" value="GAA3686707.1"/>
    <property type="molecule type" value="Genomic_DNA"/>
</dbReference>
<dbReference type="Proteomes" id="UP001500752">
    <property type="component" value="Unassembled WGS sequence"/>
</dbReference>
<evidence type="ECO:0000313" key="2">
    <source>
        <dbReference type="Proteomes" id="UP001500752"/>
    </source>
</evidence>